<dbReference type="InterPro" id="IPR025906">
    <property type="entry name" value="YjfB_motility"/>
</dbReference>
<sequence>MNMDIAALSMGLSQMQVSQQASISVMKMAMDTGTEQMTDMMAMVETATPSATVAGPAPDPNIGQLLDISI</sequence>
<accession>A0A1F2PI78</accession>
<gene>
    <name evidence="1" type="ORF">ACWI_18560</name>
</gene>
<evidence type="ECO:0008006" key="3">
    <source>
        <dbReference type="Google" id="ProtNLM"/>
    </source>
</evidence>
<name>A0A1F2PI78_9FIRM</name>
<dbReference type="AlphaFoldDB" id="A0A1F2PI78"/>
<dbReference type="STRING" id="52694.ACWI_18560"/>
<dbReference type="Pfam" id="PF14070">
    <property type="entry name" value="YjfB_motility"/>
    <property type="match status" value="1"/>
</dbReference>
<organism evidence="1 2">
    <name type="scientific">Acetobacterium wieringae</name>
    <dbReference type="NCBI Taxonomy" id="52694"/>
    <lineage>
        <taxon>Bacteria</taxon>
        <taxon>Bacillati</taxon>
        <taxon>Bacillota</taxon>
        <taxon>Clostridia</taxon>
        <taxon>Eubacteriales</taxon>
        <taxon>Eubacteriaceae</taxon>
        <taxon>Acetobacterium</taxon>
    </lineage>
</organism>
<dbReference type="EMBL" id="LKEU01000029">
    <property type="protein sequence ID" value="OFV70644.1"/>
    <property type="molecule type" value="Genomic_DNA"/>
</dbReference>
<proteinExistence type="predicted"/>
<reference evidence="1 2" key="1">
    <citation type="submission" date="2015-09" db="EMBL/GenBank/DDBJ databases">
        <title>Genome sequence of Acetobacterium wieringae DSM 1911.</title>
        <authorList>
            <person name="Poehlein A."/>
            <person name="Bengelsdorf F.R."/>
            <person name="Schiel-Bengelsdorf B."/>
            <person name="Duerre P."/>
            <person name="Daniel R."/>
        </authorList>
    </citation>
    <scope>NUCLEOTIDE SEQUENCE [LARGE SCALE GENOMIC DNA]</scope>
    <source>
        <strain evidence="1 2">DSM 1911</strain>
    </source>
</reference>
<protein>
    <recommendedName>
        <fullName evidence="3">Motility protein</fullName>
    </recommendedName>
</protein>
<evidence type="ECO:0000313" key="1">
    <source>
        <dbReference type="EMBL" id="OFV70644.1"/>
    </source>
</evidence>
<comment type="caution">
    <text evidence="1">The sequence shown here is derived from an EMBL/GenBank/DDBJ whole genome shotgun (WGS) entry which is preliminary data.</text>
</comment>
<dbReference type="Proteomes" id="UP000176244">
    <property type="component" value="Unassembled WGS sequence"/>
</dbReference>
<dbReference type="RefSeq" id="WP_242871604.1">
    <property type="nucleotide sequence ID" value="NZ_JAYFRG010000014.1"/>
</dbReference>
<evidence type="ECO:0000313" key="2">
    <source>
        <dbReference type="Proteomes" id="UP000176244"/>
    </source>
</evidence>